<dbReference type="InterPro" id="IPR006153">
    <property type="entry name" value="Cation/H_exchanger_TM"/>
</dbReference>
<dbReference type="AlphaFoldDB" id="A0A6N2MBN7"/>
<sequence length="895" mass="99922">MESVLDFLYCKGLADTVPRQILLMVMIRLVPVYDVLIRRDGRHAGHYSTDLLHTTEEVDESSFLNEVKQLATTDLMTCLDKGMATESMIGVFSGGKMVRIADGHLHKSFSTEALYVPNSDRFLAFNNDSLSCLATLHGNSSDYFNSNDGLNVHFGVILFDAILVILMTRLVAFLLRPFKQPKVVSEGGIILGPSVLSIEKKFNGTFFSENAKYIIGNIGTMGFMYFLFIIGVKMDLSVIKFSRRKHRMITLAGVIVPLVAGTIVANIMSPSMDKVLSKPSSIGRVISAMAVTGYAVIYPILQELNLLSSEMGQMALATAIITDGIAIIFLIIAGALKQTDATVDTILRYIISVTAFIALGFITLRQAMIWILGKTPEGKPIDQVYIVLILLGALVMSFLSDMIGLDFATGSMWMGLVIPDGPPIGSTIVERSETFIMNFFVPFSYVYIGMSMDLFAMTSVSWSSLAPLFTVAVSGIVFKLLATLVTALLVKIPFRDALTLTLILNLRGQQEFILLMHWLEKSVIDIPSFTMLVLLVTSVTAVSTPLIRFLYDPTRPYKVNTNRTIQYTPPHEELKVVACVYNQDSVASLINLFEFSSPSQRNLSVYALCLIELNGRAAPLLIDHEKETSTFNYSGYDSTYHALRTYMETKRDVMEIHSFTAVVPKQTMYQDICKLAMIKEANLVILPLHMEWMDSVKMTEIDHQRTPSVFSNVLDHAPCSVGILFHKVHLLNPLCDKFFYSSPRHVLVLFLGGADAREALFYADRILTNPNVSLTVIRFLSYHPCREYEREKKIDNGVITSFRERNGRNKRVVCRDVVMKNGEETLATIQAFGNDVHFDLWILGRQKGINPFLLEGLSSDWCEHLELGVIGDYITSMDFDGTTSILVVQQQTLRG</sequence>
<evidence type="ECO:0000256" key="9">
    <source>
        <dbReference type="ARBA" id="ARBA00038341"/>
    </source>
</evidence>
<proteinExistence type="inferred from homology"/>
<keyword evidence="2" id="KW-0813">Transport</keyword>
<feature type="transmembrane region" description="Helical" evidence="10">
    <location>
        <begin position="384"/>
        <end position="405"/>
    </location>
</feature>
<reference evidence="13" key="1">
    <citation type="submission" date="2019-03" db="EMBL/GenBank/DDBJ databases">
        <authorList>
            <person name="Mank J."/>
            <person name="Almeida P."/>
        </authorList>
    </citation>
    <scope>NUCLEOTIDE SEQUENCE</scope>
    <source>
        <strain evidence="13">78183</strain>
    </source>
</reference>
<organism evidence="13">
    <name type="scientific">Salix viminalis</name>
    <name type="common">Common osier</name>
    <name type="synonym">Basket willow</name>
    <dbReference type="NCBI Taxonomy" id="40686"/>
    <lineage>
        <taxon>Eukaryota</taxon>
        <taxon>Viridiplantae</taxon>
        <taxon>Streptophyta</taxon>
        <taxon>Embryophyta</taxon>
        <taxon>Tracheophyta</taxon>
        <taxon>Spermatophyta</taxon>
        <taxon>Magnoliopsida</taxon>
        <taxon>eudicotyledons</taxon>
        <taxon>Gunneridae</taxon>
        <taxon>Pentapetalae</taxon>
        <taxon>rosids</taxon>
        <taxon>fabids</taxon>
        <taxon>Malpighiales</taxon>
        <taxon>Salicaceae</taxon>
        <taxon>Saliceae</taxon>
        <taxon>Salix</taxon>
    </lineage>
</organism>
<dbReference type="GO" id="GO:0006813">
    <property type="term" value="P:potassium ion transport"/>
    <property type="evidence" value="ECO:0007669"/>
    <property type="project" value="UniProtKB-KW"/>
</dbReference>
<evidence type="ECO:0000259" key="12">
    <source>
        <dbReference type="Pfam" id="PF23259"/>
    </source>
</evidence>
<dbReference type="Gene3D" id="1.20.1530.20">
    <property type="match status" value="1"/>
</dbReference>
<feature type="domain" description="Cation/H(+) antiporter C-terminal" evidence="12">
    <location>
        <begin position="746"/>
        <end position="892"/>
    </location>
</feature>
<feature type="transmembrane region" description="Helical" evidence="10">
    <location>
        <begin position="468"/>
        <end position="490"/>
    </location>
</feature>
<dbReference type="GO" id="GO:0015297">
    <property type="term" value="F:antiporter activity"/>
    <property type="evidence" value="ECO:0007669"/>
    <property type="project" value="InterPro"/>
</dbReference>
<evidence type="ECO:0000256" key="8">
    <source>
        <dbReference type="ARBA" id="ARBA00023136"/>
    </source>
</evidence>
<name>A0A6N2MBN7_SALVM</name>
<feature type="transmembrane region" description="Helical" evidence="10">
    <location>
        <begin position="435"/>
        <end position="456"/>
    </location>
</feature>
<feature type="transmembrane region" description="Helical" evidence="10">
    <location>
        <begin position="213"/>
        <end position="236"/>
    </location>
</feature>
<feature type="transmembrane region" description="Helical" evidence="10">
    <location>
        <begin position="313"/>
        <end position="334"/>
    </location>
</feature>
<evidence type="ECO:0000256" key="10">
    <source>
        <dbReference type="SAM" id="Phobius"/>
    </source>
</evidence>
<feature type="transmembrane region" description="Helical" evidence="10">
    <location>
        <begin position="154"/>
        <end position="175"/>
    </location>
</feature>
<dbReference type="GO" id="GO:0016020">
    <property type="term" value="C:membrane"/>
    <property type="evidence" value="ECO:0007669"/>
    <property type="project" value="UniProtKB-SubCell"/>
</dbReference>
<evidence type="ECO:0000256" key="4">
    <source>
        <dbReference type="ARBA" id="ARBA00022692"/>
    </source>
</evidence>
<accession>A0A6N2MBN7</accession>
<dbReference type="Pfam" id="PF00999">
    <property type="entry name" value="Na_H_Exchanger"/>
    <property type="match status" value="1"/>
</dbReference>
<evidence type="ECO:0000256" key="6">
    <source>
        <dbReference type="ARBA" id="ARBA00022989"/>
    </source>
</evidence>
<keyword evidence="7" id="KW-0406">Ion transport</keyword>
<dbReference type="InterPro" id="IPR057290">
    <property type="entry name" value="CHX17_C"/>
</dbReference>
<comment type="subcellular location">
    <subcellularLocation>
        <location evidence="1">Membrane</location>
        <topology evidence="1">Multi-pass membrane protein</topology>
    </subcellularLocation>
</comment>
<keyword evidence="6 10" id="KW-1133">Transmembrane helix</keyword>
<feature type="transmembrane region" description="Helical" evidence="10">
    <location>
        <begin position="281"/>
        <end position="301"/>
    </location>
</feature>
<gene>
    <name evidence="13" type="ORF">SVIM_LOCUS282794</name>
</gene>
<keyword evidence="3" id="KW-0633">Potassium transport</keyword>
<keyword evidence="4 10" id="KW-0812">Transmembrane</keyword>
<keyword evidence="8 10" id="KW-0472">Membrane</keyword>
<protein>
    <submittedName>
        <fullName evidence="13">Uncharacterized protein</fullName>
    </submittedName>
</protein>
<evidence type="ECO:0000259" key="11">
    <source>
        <dbReference type="Pfam" id="PF00999"/>
    </source>
</evidence>
<dbReference type="PANTHER" id="PTHR32468">
    <property type="entry name" value="CATION/H + ANTIPORTER"/>
    <property type="match status" value="1"/>
</dbReference>
<feature type="domain" description="Cation/H+ exchanger transmembrane" evidence="11">
    <location>
        <begin position="165"/>
        <end position="545"/>
    </location>
</feature>
<evidence type="ECO:0000256" key="1">
    <source>
        <dbReference type="ARBA" id="ARBA00004141"/>
    </source>
</evidence>
<dbReference type="Pfam" id="PF23259">
    <property type="entry name" value="CHX17_C"/>
    <property type="match status" value="1"/>
</dbReference>
<dbReference type="GO" id="GO:1902600">
    <property type="term" value="P:proton transmembrane transport"/>
    <property type="evidence" value="ECO:0007669"/>
    <property type="project" value="InterPro"/>
</dbReference>
<evidence type="ECO:0000256" key="3">
    <source>
        <dbReference type="ARBA" id="ARBA00022538"/>
    </source>
</evidence>
<dbReference type="InterPro" id="IPR050794">
    <property type="entry name" value="CPA2_transporter"/>
</dbReference>
<feature type="transmembrane region" description="Helical" evidence="10">
    <location>
        <begin position="526"/>
        <end position="551"/>
    </location>
</feature>
<comment type="similarity">
    <text evidence="9">Belongs to the monovalent cation:proton antiporter 2 (CPA2) transporter (TC 2.A.37) family. CHX (TC 2.A.37.4) subfamily.</text>
</comment>
<feature type="transmembrane region" description="Helical" evidence="10">
    <location>
        <begin position="346"/>
        <end position="364"/>
    </location>
</feature>
<dbReference type="GO" id="GO:0006885">
    <property type="term" value="P:regulation of pH"/>
    <property type="evidence" value="ECO:0007669"/>
    <property type="project" value="TreeGrafter"/>
</dbReference>
<dbReference type="GO" id="GO:0012505">
    <property type="term" value="C:endomembrane system"/>
    <property type="evidence" value="ECO:0007669"/>
    <property type="project" value="TreeGrafter"/>
</dbReference>
<dbReference type="Gene3D" id="3.40.50.12370">
    <property type="match status" value="1"/>
</dbReference>
<dbReference type="InterPro" id="IPR038770">
    <property type="entry name" value="Na+/solute_symporter_sf"/>
</dbReference>
<evidence type="ECO:0000256" key="7">
    <source>
        <dbReference type="ARBA" id="ARBA00023065"/>
    </source>
</evidence>
<evidence type="ECO:0000313" key="13">
    <source>
        <dbReference type="EMBL" id="VFU45271.1"/>
    </source>
</evidence>
<evidence type="ECO:0000256" key="5">
    <source>
        <dbReference type="ARBA" id="ARBA00022958"/>
    </source>
</evidence>
<feature type="transmembrane region" description="Helical" evidence="10">
    <location>
        <begin position="248"/>
        <end position="269"/>
    </location>
</feature>
<evidence type="ECO:0000256" key="2">
    <source>
        <dbReference type="ARBA" id="ARBA00022448"/>
    </source>
</evidence>
<keyword evidence="5" id="KW-0630">Potassium</keyword>
<dbReference type="PANTHER" id="PTHR32468:SF109">
    <property type="entry name" value="CATION_H(+) ANTIPORTER 24-RELATED"/>
    <property type="match status" value="1"/>
</dbReference>
<dbReference type="EMBL" id="CAADRP010001619">
    <property type="protein sequence ID" value="VFU45271.1"/>
    <property type="molecule type" value="Genomic_DNA"/>
</dbReference>